<dbReference type="EMBL" id="JACOQI010000064">
    <property type="protein sequence ID" value="MBC5772330.1"/>
    <property type="molecule type" value="Genomic_DNA"/>
</dbReference>
<accession>A0A923MLG2</accession>
<evidence type="ECO:0000313" key="1">
    <source>
        <dbReference type="EMBL" id="MBC5772330.1"/>
    </source>
</evidence>
<dbReference type="Proteomes" id="UP000620327">
    <property type="component" value="Unassembled WGS sequence"/>
</dbReference>
<comment type="caution">
    <text evidence="1">The sequence shown here is derived from an EMBL/GenBank/DDBJ whole genome shotgun (WGS) entry which is preliminary data.</text>
</comment>
<sequence>MLAQYMEKDGPKEGRHWSLESINSQIAMADAKLDRFDALCIAMEDVEEIMGDLDSLVTTGDANQTTAMMIRERISRVEDATGLSAVIPSMEDHGDDMVAYHQISMEAVSGLWNRIKQAYVSEFQTFWDGMSTLFGGYRRWGLKQQAKVHALRQEWADKKPQLNEQRHKGSLAGQTVFMAFTLNGHMSKDPVGDMANDLKATRDMTQNYPKNLAVYVEKVRSIINGGKYDSDQAFKASVLQKLGQLEHPSTILKSDIIGKGNVLLCNRGLEIKKGRAVKPVSQDAEYKRLADLSVQTYVKEFIFTWSMLNGGIIEDFHLSTQDVDKLLDLTEEYNKCLVNCMETFRPLQKAMKGLADFAKKNVDTDHLNPANRAAFKQLISFTRGMTRYAKTPYRVEIGRVQTVAIAARIIASRTIATAK</sequence>
<organism evidence="1 2">
    <name type="scientific">Dysosmobacter segnis</name>
    <dbReference type="NCBI Taxonomy" id="2763042"/>
    <lineage>
        <taxon>Bacteria</taxon>
        <taxon>Bacillati</taxon>
        <taxon>Bacillota</taxon>
        <taxon>Clostridia</taxon>
        <taxon>Eubacteriales</taxon>
        <taxon>Oscillospiraceae</taxon>
        <taxon>Dysosmobacter</taxon>
    </lineage>
</organism>
<name>A0A923MLG2_9FIRM</name>
<proteinExistence type="predicted"/>
<gene>
    <name evidence="1" type="ORF">H8Z83_18855</name>
</gene>
<keyword evidence="2" id="KW-1185">Reference proteome</keyword>
<dbReference type="RefSeq" id="WP_187016438.1">
    <property type="nucleotide sequence ID" value="NZ_JACOQI010000064.1"/>
</dbReference>
<protein>
    <submittedName>
        <fullName evidence="1">Uncharacterized protein</fullName>
    </submittedName>
</protein>
<dbReference type="AlphaFoldDB" id="A0A923MLG2"/>
<reference evidence="1" key="1">
    <citation type="submission" date="2020-08" db="EMBL/GenBank/DDBJ databases">
        <title>Genome public.</title>
        <authorList>
            <person name="Liu C."/>
            <person name="Sun Q."/>
        </authorList>
    </citation>
    <scope>NUCLEOTIDE SEQUENCE</scope>
    <source>
        <strain evidence="1">BX15</strain>
    </source>
</reference>
<evidence type="ECO:0000313" key="2">
    <source>
        <dbReference type="Proteomes" id="UP000620327"/>
    </source>
</evidence>